<dbReference type="EC" id="3.4.21.89" evidence="4 7"/>
<dbReference type="PANTHER" id="PTHR43390">
    <property type="entry name" value="SIGNAL PEPTIDASE I"/>
    <property type="match status" value="1"/>
</dbReference>
<dbReference type="InterPro" id="IPR000223">
    <property type="entry name" value="Pept_S26A_signal_pept_1"/>
</dbReference>
<feature type="transmembrane region" description="Helical" evidence="7">
    <location>
        <begin position="35"/>
        <end position="59"/>
    </location>
</feature>
<dbReference type="GO" id="GO:0009003">
    <property type="term" value="F:signal peptidase activity"/>
    <property type="evidence" value="ECO:0007669"/>
    <property type="project" value="UniProtKB-EC"/>
</dbReference>
<evidence type="ECO:0000259" key="8">
    <source>
        <dbReference type="Pfam" id="PF10502"/>
    </source>
</evidence>
<keyword evidence="7" id="KW-0645">Protease</keyword>
<dbReference type="AlphaFoldDB" id="C0CPU7"/>
<dbReference type="Gene3D" id="2.10.109.10">
    <property type="entry name" value="Umud Fragment, subunit A"/>
    <property type="match status" value="1"/>
</dbReference>
<dbReference type="PROSITE" id="PS00761">
    <property type="entry name" value="SPASE_I_3"/>
    <property type="match status" value="1"/>
</dbReference>
<evidence type="ECO:0000256" key="6">
    <source>
        <dbReference type="PIRSR" id="PIRSR600223-1"/>
    </source>
</evidence>
<accession>C0CPU7</accession>
<dbReference type="InterPro" id="IPR036286">
    <property type="entry name" value="LexA/Signal_pep-like_sf"/>
</dbReference>
<dbReference type="PRINTS" id="PR00727">
    <property type="entry name" value="LEADERPTASE"/>
</dbReference>
<feature type="active site" evidence="6">
    <location>
        <position position="98"/>
    </location>
</feature>
<gene>
    <name evidence="9" type="ORF">RUMHYD_02898</name>
</gene>
<proteinExistence type="inferred from homology"/>
<evidence type="ECO:0000256" key="5">
    <source>
        <dbReference type="ARBA" id="ARBA00022801"/>
    </source>
</evidence>
<organism evidence="9 10">
    <name type="scientific">Blautia hydrogenotrophica (strain DSM 10507 / JCM 14656 / S5a33)</name>
    <name type="common">Ruminococcus hydrogenotrophicus</name>
    <dbReference type="NCBI Taxonomy" id="476272"/>
    <lineage>
        <taxon>Bacteria</taxon>
        <taxon>Bacillati</taxon>
        <taxon>Bacillota</taxon>
        <taxon>Clostridia</taxon>
        <taxon>Lachnospirales</taxon>
        <taxon>Lachnospiraceae</taxon>
        <taxon>Blautia</taxon>
    </lineage>
</organism>
<dbReference type="CDD" id="cd06530">
    <property type="entry name" value="S26_SPase_I"/>
    <property type="match status" value="1"/>
</dbReference>
<evidence type="ECO:0000256" key="3">
    <source>
        <dbReference type="ARBA" id="ARBA00009370"/>
    </source>
</evidence>
<evidence type="ECO:0000256" key="1">
    <source>
        <dbReference type="ARBA" id="ARBA00000677"/>
    </source>
</evidence>
<dbReference type="GeneID" id="86822538"/>
<dbReference type="Pfam" id="PF10502">
    <property type="entry name" value="Peptidase_S26"/>
    <property type="match status" value="1"/>
</dbReference>
<dbReference type="NCBIfam" id="TIGR02227">
    <property type="entry name" value="sigpep_I_bact"/>
    <property type="match status" value="1"/>
</dbReference>
<comment type="catalytic activity">
    <reaction evidence="1 7">
        <text>Cleavage of hydrophobic, N-terminal signal or leader sequences from secreted and periplasmic proteins.</text>
        <dbReference type="EC" id="3.4.21.89"/>
    </reaction>
</comment>
<dbReference type="EMBL" id="ACBZ01000158">
    <property type="protein sequence ID" value="EEG48267.1"/>
    <property type="molecule type" value="Genomic_DNA"/>
</dbReference>
<dbReference type="eggNOG" id="COG0681">
    <property type="taxonomic scope" value="Bacteria"/>
</dbReference>
<keyword evidence="7" id="KW-0472">Membrane</keyword>
<dbReference type="InterPro" id="IPR019758">
    <property type="entry name" value="Pept_S26A_signal_pept_1_CS"/>
</dbReference>
<reference evidence="9 10" key="2">
    <citation type="submission" date="2009-02" db="EMBL/GenBank/DDBJ databases">
        <title>Draft genome sequence of Blautia hydrogenotrophica DSM 10507 (Ruminococcus hydrogenotrophicus DSM 10507).</title>
        <authorList>
            <person name="Sudarsanam P."/>
            <person name="Ley R."/>
            <person name="Guruge J."/>
            <person name="Turnbaugh P.J."/>
            <person name="Mahowald M."/>
            <person name="Liep D."/>
            <person name="Gordon J."/>
        </authorList>
    </citation>
    <scope>NUCLEOTIDE SEQUENCE [LARGE SCALE GENOMIC DNA]</scope>
    <source>
        <strain evidence="10">DSM 10507 / JCM 14656 / S5a33</strain>
    </source>
</reference>
<dbReference type="GO" id="GO:0004252">
    <property type="term" value="F:serine-type endopeptidase activity"/>
    <property type="evidence" value="ECO:0007669"/>
    <property type="project" value="InterPro"/>
</dbReference>
<dbReference type="PANTHER" id="PTHR43390:SF1">
    <property type="entry name" value="CHLOROPLAST PROCESSING PEPTIDASE"/>
    <property type="match status" value="1"/>
</dbReference>
<keyword evidence="7" id="KW-0812">Transmembrane</keyword>
<evidence type="ECO:0000256" key="4">
    <source>
        <dbReference type="ARBA" id="ARBA00013208"/>
    </source>
</evidence>
<evidence type="ECO:0000313" key="10">
    <source>
        <dbReference type="Proteomes" id="UP000003100"/>
    </source>
</evidence>
<dbReference type="Proteomes" id="UP000003100">
    <property type="component" value="Unassembled WGS sequence"/>
</dbReference>
<dbReference type="GO" id="GO:0006465">
    <property type="term" value="P:signal peptide processing"/>
    <property type="evidence" value="ECO:0007669"/>
    <property type="project" value="InterPro"/>
</dbReference>
<comment type="similarity">
    <text evidence="3 7">Belongs to the peptidase S26 family.</text>
</comment>
<keyword evidence="10" id="KW-1185">Reference proteome</keyword>
<name>C0CPU7_BLAHS</name>
<comment type="subcellular location">
    <subcellularLocation>
        <location evidence="2">Cell membrane</location>
        <topology evidence="2">Single-pass type II membrane protein</topology>
    </subcellularLocation>
    <subcellularLocation>
        <location evidence="7">Membrane</location>
        <topology evidence="7">Single-pass type II membrane protein</topology>
    </subcellularLocation>
</comment>
<feature type="active site" evidence="6">
    <location>
        <position position="62"/>
    </location>
</feature>
<reference evidence="9 10" key="1">
    <citation type="submission" date="2009-01" db="EMBL/GenBank/DDBJ databases">
        <authorList>
            <person name="Fulton L."/>
            <person name="Clifton S."/>
            <person name="Fulton B."/>
            <person name="Xu J."/>
            <person name="Minx P."/>
            <person name="Pepin K.H."/>
            <person name="Johnson M."/>
            <person name="Bhonagiri V."/>
            <person name="Nash W.E."/>
            <person name="Mardis E.R."/>
            <person name="Wilson R.K."/>
        </authorList>
    </citation>
    <scope>NUCLEOTIDE SEQUENCE [LARGE SCALE GENOMIC DNA]</scope>
    <source>
        <strain evidence="10">DSM 10507 / JCM 14656 / S5a33</strain>
    </source>
</reference>
<keyword evidence="5 7" id="KW-0378">Hydrolase</keyword>
<evidence type="ECO:0000313" key="9">
    <source>
        <dbReference type="EMBL" id="EEG48267.1"/>
    </source>
</evidence>
<keyword evidence="7" id="KW-1133">Transmembrane helix</keyword>
<dbReference type="GO" id="GO:0005886">
    <property type="term" value="C:plasma membrane"/>
    <property type="evidence" value="ECO:0007669"/>
    <property type="project" value="UniProtKB-SubCell"/>
</dbReference>
<dbReference type="RefSeq" id="WP_005950642.1">
    <property type="nucleotide sequence ID" value="NZ_CP136423.1"/>
</dbReference>
<dbReference type="InterPro" id="IPR019533">
    <property type="entry name" value="Peptidase_S26"/>
</dbReference>
<dbReference type="SUPFAM" id="SSF51306">
    <property type="entry name" value="LexA/Signal peptidase"/>
    <property type="match status" value="1"/>
</dbReference>
<feature type="domain" description="Peptidase S26" evidence="8">
    <location>
        <begin position="36"/>
        <end position="184"/>
    </location>
</feature>
<sequence>MKRKEPLVIPEIFQLETELKREKKRRRFRRTIRNTAFILITAAAAVLIAVLLVPVLRIYGSSMSPTLKPGNIVIALKSSDFEQGDIISFYYNNKVLVKRVIAFTGDWVNVAEDGYIYVNNELLDEPYLKEGALGECDIEMPYQVPEGRIFVCGDNRGTSLDSRSRAVGCVSEEQIVGKIVFRIWPLTEVGAVE</sequence>
<dbReference type="PATRIC" id="fig|476272.21.peg.1032"/>
<protein>
    <recommendedName>
        <fullName evidence="4 7">Signal peptidase I</fullName>
        <ecNumber evidence="4 7">3.4.21.89</ecNumber>
    </recommendedName>
</protein>
<evidence type="ECO:0000256" key="7">
    <source>
        <dbReference type="RuleBase" id="RU362042"/>
    </source>
</evidence>
<evidence type="ECO:0000256" key="2">
    <source>
        <dbReference type="ARBA" id="ARBA00004401"/>
    </source>
</evidence>
<dbReference type="HOGENOM" id="CLU_028723_5_3_9"/>